<dbReference type="InterPro" id="IPR004662">
    <property type="entry name" value="AcgluKinase_fam"/>
</dbReference>
<reference evidence="10" key="1">
    <citation type="submission" date="2020-05" db="EMBL/GenBank/DDBJ databases">
        <authorList>
            <person name="Chiriac C."/>
            <person name="Salcher M."/>
            <person name="Ghai R."/>
            <person name="Kavagutti S V."/>
        </authorList>
    </citation>
    <scope>NUCLEOTIDE SEQUENCE</scope>
</reference>
<dbReference type="Gene3D" id="3.40.1160.10">
    <property type="entry name" value="Acetylglutamate kinase-like"/>
    <property type="match status" value="1"/>
</dbReference>
<organism evidence="10">
    <name type="scientific">freshwater metagenome</name>
    <dbReference type="NCBI Taxonomy" id="449393"/>
    <lineage>
        <taxon>unclassified sequences</taxon>
        <taxon>metagenomes</taxon>
        <taxon>ecological metagenomes</taxon>
    </lineage>
</organism>
<evidence type="ECO:0000256" key="6">
    <source>
        <dbReference type="ARBA" id="ARBA00022741"/>
    </source>
</evidence>
<dbReference type="Pfam" id="PF00696">
    <property type="entry name" value="AA_kinase"/>
    <property type="match status" value="1"/>
</dbReference>
<dbReference type="PIRSF" id="PIRSF000728">
    <property type="entry name" value="NAGK"/>
    <property type="match status" value="1"/>
</dbReference>
<keyword evidence="6" id="KW-0547">Nucleotide-binding</keyword>
<evidence type="ECO:0000256" key="2">
    <source>
        <dbReference type="ARBA" id="ARBA00013065"/>
    </source>
</evidence>
<keyword evidence="7" id="KW-0418">Kinase</keyword>
<accession>A0A6J6ES56</accession>
<dbReference type="AlphaFoldDB" id="A0A6J6ES56"/>
<dbReference type="PANTHER" id="PTHR23342">
    <property type="entry name" value="N-ACETYLGLUTAMATE SYNTHASE"/>
    <property type="match status" value="1"/>
</dbReference>
<name>A0A6J6ES56_9ZZZZ</name>
<evidence type="ECO:0000313" key="10">
    <source>
        <dbReference type="EMBL" id="CAB4578245.1"/>
    </source>
</evidence>
<feature type="domain" description="Aspartate/glutamate/uridylate kinase" evidence="9">
    <location>
        <begin position="33"/>
        <end position="273"/>
    </location>
</feature>
<evidence type="ECO:0000256" key="1">
    <source>
        <dbReference type="ARBA" id="ARBA00004828"/>
    </source>
</evidence>
<protein>
    <recommendedName>
        <fullName evidence="2">acetylglutamate kinase</fullName>
        <ecNumber evidence="2">2.7.2.8</ecNumber>
    </recommendedName>
</protein>
<dbReference type="EMBL" id="CAEZTU010000026">
    <property type="protein sequence ID" value="CAB4578245.1"/>
    <property type="molecule type" value="Genomic_DNA"/>
</dbReference>
<proteinExistence type="inferred from homology"/>
<dbReference type="GO" id="GO:0003991">
    <property type="term" value="F:acetylglutamate kinase activity"/>
    <property type="evidence" value="ECO:0007669"/>
    <property type="project" value="UniProtKB-EC"/>
</dbReference>
<gene>
    <name evidence="10" type="ORF">UFOPK1740_00710</name>
</gene>
<evidence type="ECO:0000256" key="3">
    <source>
        <dbReference type="ARBA" id="ARBA00022571"/>
    </source>
</evidence>
<dbReference type="GO" id="GO:0006526">
    <property type="term" value="P:L-arginine biosynthetic process"/>
    <property type="evidence" value="ECO:0007669"/>
    <property type="project" value="UniProtKB-KW"/>
</dbReference>
<dbReference type="NCBIfam" id="TIGR00761">
    <property type="entry name" value="argB"/>
    <property type="match status" value="1"/>
</dbReference>
<evidence type="ECO:0000256" key="4">
    <source>
        <dbReference type="ARBA" id="ARBA00022605"/>
    </source>
</evidence>
<keyword evidence="5" id="KW-0808">Transferase</keyword>
<dbReference type="GO" id="GO:0005737">
    <property type="term" value="C:cytoplasm"/>
    <property type="evidence" value="ECO:0007669"/>
    <property type="project" value="InterPro"/>
</dbReference>
<dbReference type="InterPro" id="IPR037528">
    <property type="entry name" value="ArgB"/>
</dbReference>
<evidence type="ECO:0000256" key="5">
    <source>
        <dbReference type="ARBA" id="ARBA00022679"/>
    </source>
</evidence>
<keyword evidence="3" id="KW-0055">Arginine biosynthesis</keyword>
<keyword evidence="4" id="KW-0028">Amino-acid biosynthesis</keyword>
<evidence type="ECO:0000259" key="9">
    <source>
        <dbReference type="Pfam" id="PF00696"/>
    </source>
</evidence>
<dbReference type="InterPro" id="IPR036393">
    <property type="entry name" value="AceGlu_kinase-like_sf"/>
</dbReference>
<dbReference type="SUPFAM" id="SSF53633">
    <property type="entry name" value="Carbamate kinase-like"/>
    <property type="match status" value="1"/>
</dbReference>
<dbReference type="InterPro" id="IPR001048">
    <property type="entry name" value="Asp/Glu/Uridylate_kinase"/>
</dbReference>
<evidence type="ECO:0000256" key="8">
    <source>
        <dbReference type="ARBA" id="ARBA00022840"/>
    </source>
</evidence>
<dbReference type="PANTHER" id="PTHR23342:SF0">
    <property type="entry name" value="N-ACETYLGLUTAMATE SYNTHASE, MITOCHONDRIAL"/>
    <property type="match status" value="1"/>
</dbReference>
<comment type="pathway">
    <text evidence="1">Amino-acid biosynthesis; L-arginine biosynthesis; N(2)-acetyl-L-ornithine from L-glutamate: step 2/4.</text>
</comment>
<evidence type="ECO:0000256" key="7">
    <source>
        <dbReference type="ARBA" id="ARBA00022777"/>
    </source>
</evidence>
<sequence>MTNAQQLRQQEALKKASVLAEALPWLIKFQESVVVIKFGGNAMTNPMLSKQFAEDVVFLKLAGLKPIVVHGGGPQISKKLDEAGIKSEFKSGYRVTTEQSIQIVRDVLVNNIQKELIANINENAKLGVGMSGDENSLLLVEKFYVENGNEKIDIGLVGDVKKVDVKQIIDVLESGQIPVISTLGVGIDQKTYNVNADTAAAAIASAIKAQKIVILTDVVGLMEKYPDEKSLIATIDLNNLRKMMPSLDEGMKPKMQACLDAVTSGVSRAHVIDGREAHALLVEVFTDSGTGTMVIESMDKE</sequence>
<keyword evidence="8" id="KW-0067">ATP-binding</keyword>
<dbReference type="FunFam" id="3.40.1160.10:FF:000004">
    <property type="entry name" value="Acetylglutamate kinase"/>
    <property type="match status" value="1"/>
</dbReference>
<dbReference type="HAMAP" id="MF_00082">
    <property type="entry name" value="ArgB"/>
    <property type="match status" value="1"/>
</dbReference>
<dbReference type="EC" id="2.7.2.8" evidence="2"/>
<dbReference type="GO" id="GO:0005524">
    <property type="term" value="F:ATP binding"/>
    <property type="evidence" value="ECO:0007669"/>
    <property type="project" value="UniProtKB-KW"/>
</dbReference>